<keyword evidence="5 11" id="KW-1133">Transmembrane helix</keyword>
<keyword evidence="7 11" id="KW-0472">Membrane</keyword>
<feature type="binding site" evidence="11">
    <location>
        <position position="78"/>
    </location>
    <ligand>
        <name>Na(+)</name>
        <dbReference type="ChEBI" id="CHEBI:29101"/>
        <note>structural</note>
    </ligand>
</feature>
<keyword evidence="2 11" id="KW-1003">Cell membrane</keyword>
<evidence type="ECO:0000313" key="14">
    <source>
        <dbReference type="Proteomes" id="UP000221222"/>
    </source>
</evidence>
<comment type="catalytic activity">
    <reaction evidence="10">
        <text>fluoride(in) = fluoride(out)</text>
        <dbReference type="Rhea" id="RHEA:76159"/>
        <dbReference type="ChEBI" id="CHEBI:17051"/>
    </reaction>
    <physiologicalReaction direction="left-to-right" evidence="10">
        <dbReference type="Rhea" id="RHEA:76160"/>
    </physiologicalReaction>
</comment>
<protein>
    <recommendedName>
        <fullName evidence="11">Fluoride-specific ion channel FluC</fullName>
    </recommendedName>
</protein>
<keyword evidence="14" id="KW-1185">Reference proteome</keyword>
<dbReference type="RefSeq" id="WP_099343372.1">
    <property type="nucleotide sequence ID" value="NZ_CP032098.1"/>
</dbReference>
<keyword evidence="8 11" id="KW-0407">Ion channel</keyword>
<evidence type="ECO:0000256" key="9">
    <source>
        <dbReference type="ARBA" id="ARBA00035120"/>
    </source>
</evidence>
<evidence type="ECO:0000256" key="2">
    <source>
        <dbReference type="ARBA" id="ARBA00022475"/>
    </source>
</evidence>
<evidence type="ECO:0000256" key="11">
    <source>
        <dbReference type="HAMAP-Rule" id="MF_00454"/>
    </source>
</evidence>
<evidence type="ECO:0000313" key="12">
    <source>
        <dbReference type="EMBL" id="AXX91271.1"/>
    </source>
</evidence>
<evidence type="ECO:0000256" key="10">
    <source>
        <dbReference type="ARBA" id="ARBA00035585"/>
    </source>
</evidence>
<dbReference type="KEGG" id="amol:AMOL_0255"/>
<reference evidence="12 15" key="2">
    <citation type="submission" date="2018-08" db="EMBL/GenBank/DDBJ databases">
        <title>Complete genome of the Arcobacter molluscorum type strain LMG 25693.</title>
        <authorList>
            <person name="Miller W.G."/>
            <person name="Yee E."/>
            <person name="Bono J.L."/>
        </authorList>
    </citation>
    <scope>NUCLEOTIDE SEQUENCE [LARGE SCALE GENOMIC DNA]</scope>
    <source>
        <strain evidence="12 15">CECT 7696</strain>
    </source>
</reference>
<evidence type="ECO:0000313" key="15">
    <source>
        <dbReference type="Proteomes" id="UP000262712"/>
    </source>
</evidence>
<evidence type="ECO:0000256" key="6">
    <source>
        <dbReference type="ARBA" id="ARBA00023065"/>
    </source>
</evidence>
<evidence type="ECO:0000256" key="8">
    <source>
        <dbReference type="ARBA" id="ARBA00023303"/>
    </source>
</evidence>
<feature type="transmembrane region" description="Helical" evidence="11">
    <location>
        <begin position="70"/>
        <end position="92"/>
    </location>
</feature>
<sequence length="130" mass="13948">MSFNIQTILAIGCGGFLGALLRAYAIHVVNKHVPLEFPLGVLAVNVIGSFAMGIIFAVFAHYSLSGNLKVFLTTGFLGALTTYSTFAIETYFLFETSLFIAIANIVLNVTGTILAAALGYKLLQFLLVNH</sequence>
<organism evidence="13 14">
    <name type="scientific">Malaciobacter molluscorum LMG 25693</name>
    <dbReference type="NCBI Taxonomy" id="870501"/>
    <lineage>
        <taxon>Bacteria</taxon>
        <taxon>Pseudomonadati</taxon>
        <taxon>Campylobacterota</taxon>
        <taxon>Epsilonproteobacteria</taxon>
        <taxon>Campylobacterales</taxon>
        <taxon>Arcobacteraceae</taxon>
        <taxon>Malaciobacter</taxon>
    </lineage>
</organism>
<keyword evidence="11" id="KW-0813">Transport</keyword>
<evidence type="ECO:0000313" key="13">
    <source>
        <dbReference type="EMBL" id="PHO17140.1"/>
    </source>
</evidence>
<feature type="transmembrane region" description="Helical" evidence="11">
    <location>
        <begin position="41"/>
        <end position="63"/>
    </location>
</feature>
<dbReference type="GO" id="GO:0140114">
    <property type="term" value="P:cellular detoxification of fluoride"/>
    <property type="evidence" value="ECO:0007669"/>
    <property type="project" value="UniProtKB-UniRule"/>
</dbReference>
<evidence type="ECO:0000256" key="5">
    <source>
        <dbReference type="ARBA" id="ARBA00022989"/>
    </source>
</evidence>
<dbReference type="Proteomes" id="UP000262712">
    <property type="component" value="Chromosome"/>
</dbReference>
<dbReference type="PANTHER" id="PTHR28259:SF1">
    <property type="entry name" value="FLUORIDE EXPORT PROTEIN 1-RELATED"/>
    <property type="match status" value="1"/>
</dbReference>
<dbReference type="Proteomes" id="UP000221222">
    <property type="component" value="Unassembled WGS sequence"/>
</dbReference>
<dbReference type="AlphaFoldDB" id="A0A2G1DFB4"/>
<evidence type="ECO:0000256" key="3">
    <source>
        <dbReference type="ARBA" id="ARBA00022519"/>
    </source>
</evidence>
<keyword evidence="11" id="KW-0915">Sodium</keyword>
<dbReference type="EMBL" id="NXFY01000023">
    <property type="protein sequence ID" value="PHO17140.1"/>
    <property type="molecule type" value="Genomic_DNA"/>
</dbReference>
<evidence type="ECO:0000256" key="1">
    <source>
        <dbReference type="ARBA" id="ARBA00004651"/>
    </source>
</evidence>
<feature type="transmembrane region" description="Helical" evidence="11">
    <location>
        <begin position="98"/>
        <end position="120"/>
    </location>
</feature>
<name>A0A2G1DFB4_9BACT</name>
<keyword evidence="11" id="KW-0479">Metal-binding</keyword>
<comment type="activity regulation">
    <text evidence="11">Na(+) is not transported, but it plays an essential structural role and its presence is essential for fluoride channel function.</text>
</comment>
<comment type="similarity">
    <text evidence="9 11">Belongs to the fluoride channel Fluc/FEX (TC 1.A.43) family.</text>
</comment>
<keyword evidence="6 11" id="KW-0406">Ion transport</keyword>
<keyword evidence="3" id="KW-0997">Cell inner membrane</keyword>
<dbReference type="Pfam" id="PF02537">
    <property type="entry name" value="CRCB"/>
    <property type="match status" value="1"/>
</dbReference>
<gene>
    <name evidence="11 13" type="primary">crcB</name>
    <name evidence="11" type="synonym">fluC</name>
    <name evidence="12" type="ORF">AMOL_0255</name>
    <name evidence="13" type="ORF">CPU12_12035</name>
</gene>
<keyword evidence="4 11" id="KW-0812">Transmembrane</keyword>
<dbReference type="GO" id="GO:0062054">
    <property type="term" value="F:fluoride channel activity"/>
    <property type="evidence" value="ECO:0007669"/>
    <property type="project" value="UniProtKB-UniRule"/>
</dbReference>
<comment type="subcellular location">
    <subcellularLocation>
        <location evidence="1 11">Cell membrane</location>
        <topology evidence="1 11">Multi-pass membrane protein</topology>
    </subcellularLocation>
</comment>
<comment type="function">
    <text evidence="11">Fluoride-specific ion channel. Important for reducing fluoride concentration in the cell, thus reducing its toxicity.</text>
</comment>
<evidence type="ECO:0000256" key="7">
    <source>
        <dbReference type="ARBA" id="ARBA00023136"/>
    </source>
</evidence>
<feature type="binding site" evidence="11">
    <location>
        <position position="81"/>
    </location>
    <ligand>
        <name>Na(+)</name>
        <dbReference type="ChEBI" id="CHEBI:29101"/>
        <note>structural</note>
    </ligand>
</feature>
<dbReference type="PANTHER" id="PTHR28259">
    <property type="entry name" value="FLUORIDE EXPORT PROTEIN 1-RELATED"/>
    <property type="match status" value="1"/>
</dbReference>
<reference evidence="13 14" key="1">
    <citation type="submission" date="2017-09" db="EMBL/GenBank/DDBJ databases">
        <title>Arcobacter canalis sp. nov., a new species isolated from a water canal contaminated with urban sewage.</title>
        <authorList>
            <person name="Perez-Cataluna A."/>
            <person name="Salas-Masso N."/>
            <person name="Figueras M.J."/>
        </authorList>
    </citation>
    <scope>NUCLEOTIDE SEQUENCE [LARGE SCALE GENOMIC DNA]</scope>
    <source>
        <strain evidence="13 14">F98-3</strain>
    </source>
</reference>
<dbReference type="NCBIfam" id="TIGR00494">
    <property type="entry name" value="crcB"/>
    <property type="match status" value="1"/>
</dbReference>
<proteinExistence type="inferred from homology"/>
<dbReference type="GO" id="GO:0005886">
    <property type="term" value="C:plasma membrane"/>
    <property type="evidence" value="ECO:0007669"/>
    <property type="project" value="UniProtKB-SubCell"/>
</dbReference>
<dbReference type="InterPro" id="IPR003691">
    <property type="entry name" value="FluC"/>
</dbReference>
<dbReference type="GO" id="GO:0046872">
    <property type="term" value="F:metal ion binding"/>
    <property type="evidence" value="ECO:0007669"/>
    <property type="project" value="UniProtKB-KW"/>
</dbReference>
<evidence type="ECO:0000256" key="4">
    <source>
        <dbReference type="ARBA" id="ARBA00022692"/>
    </source>
</evidence>
<accession>A0A2G1DFB4</accession>
<dbReference type="EMBL" id="CP032098">
    <property type="protein sequence ID" value="AXX91271.1"/>
    <property type="molecule type" value="Genomic_DNA"/>
</dbReference>
<dbReference type="HAMAP" id="MF_00454">
    <property type="entry name" value="FluC"/>
    <property type="match status" value="1"/>
</dbReference>